<dbReference type="InterPro" id="IPR000297">
    <property type="entry name" value="PPIase_PpiC"/>
</dbReference>
<dbReference type="Proteomes" id="UP001203880">
    <property type="component" value="Unassembled WGS sequence"/>
</dbReference>
<reference evidence="9" key="1">
    <citation type="submission" date="2022-05" db="EMBL/GenBank/DDBJ databases">
        <authorList>
            <person name="Park J.-S."/>
        </authorList>
    </citation>
    <scope>NUCLEOTIDE SEQUENCE</scope>
    <source>
        <strain evidence="9">2012CJ41-6</strain>
    </source>
</reference>
<dbReference type="SUPFAM" id="SSF109998">
    <property type="entry name" value="Triger factor/SurA peptide-binding domain-like"/>
    <property type="match status" value="1"/>
</dbReference>
<keyword evidence="3" id="KW-0812">Transmembrane</keyword>
<dbReference type="RefSeq" id="WP_249706202.1">
    <property type="nucleotide sequence ID" value="NZ_JAMFMB010000001.1"/>
</dbReference>
<proteinExistence type="inferred from homology"/>
<keyword evidence="10" id="KW-1185">Reference proteome</keyword>
<gene>
    <name evidence="9" type="ORF">M3P21_01440</name>
</gene>
<evidence type="ECO:0000313" key="9">
    <source>
        <dbReference type="EMBL" id="MCL6282178.1"/>
    </source>
</evidence>
<evidence type="ECO:0000256" key="7">
    <source>
        <dbReference type="ARBA" id="ARBA00038408"/>
    </source>
</evidence>
<keyword evidence="2" id="KW-1003">Cell membrane</keyword>
<comment type="similarity">
    <text evidence="7">Belongs to the PpiD chaperone family.</text>
</comment>
<evidence type="ECO:0000256" key="5">
    <source>
        <dbReference type="ARBA" id="ARBA00023136"/>
    </source>
</evidence>
<keyword evidence="4" id="KW-1133">Transmembrane helix</keyword>
<organism evidence="9 10">
    <name type="scientific">Ruegeria spongiae</name>
    <dbReference type="NCBI Taxonomy" id="2942209"/>
    <lineage>
        <taxon>Bacteria</taxon>
        <taxon>Pseudomonadati</taxon>
        <taxon>Pseudomonadota</taxon>
        <taxon>Alphaproteobacteria</taxon>
        <taxon>Rhodobacterales</taxon>
        <taxon>Roseobacteraceae</taxon>
        <taxon>Ruegeria</taxon>
    </lineage>
</organism>
<comment type="subcellular location">
    <subcellularLocation>
        <location evidence="1">Cell membrane</location>
        <topology evidence="1">Single-pass type II membrane protein</topology>
    </subcellularLocation>
</comment>
<dbReference type="InterPro" id="IPR052029">
    <property type="entry name" value="PpiD_chaperone"/>
</dbReference>
<dbReference type="Pfam" id="PF13624">
    <property type="entry name" value="SurA_N_3"/>
    <property type="match status" value="1"/>
</dbReference>
<evidence type="ECO:0000259" key="8">
    <source>
        <dbReference type="Pfam" id="PF13145"/>
    </source>
</evidence>
<evidence type="ECO:0000256" key="6">
    <source>
        <dbReference type="ARBA" id="ARBA00023186"/>
    </source>
</evidence>
<protein>
    <submittedName>
        <fullName evidence="9">SurA N-terminal domain-containing protein</fullName>
    </submittedName>
</protein>
<dbReference type="EMBL" id="JAMFMB010000001">
    <property type="protein sequence ID" value="MCL6282178.1"/>
    <property type="molecule type" value="Genomic_DNA"/>
</dbReference>
<name>A0ABT0PZ30_9RHOB</name>
<accession>A0ABT0PZ30</accession>
<evidence type="ECO:0000256" key="3">
    <source>
        <dbReference type="ARBA" id="ARBA00022692"/>
    </source>
</evidence>
<dbReference type="InterPro" id="IPR027304">
    <property type="entry name" value="Trigger_fact/SurA_dom_sf"/>
</dbReference>
<evidence type="ECO:0000256" key="2">
    <source>
        <dbReference type="ARBA" id="ARBA00022475"/>
    </source>
</evidence>
<feature type="domain" description="PpiC" evidence="8">
    <location>
        <begin position="246"/>
        <end position="363"/>
    </location>
</feature>
<dbReference type="SUPFAM" id="SSF54534">
    <property type="entry name" value="FKBP-like"/>
    <property type="match status" value="1"/>
</dbReference>
<comment type="caution">
    <text evidence="9">The sequence shown here is derived from an EMBL/GenBank/DDBJ whole genome shotgun (WGS) entry which is preliminary data.</text>
</comment>
<keyword evidence="6" id="KW-0143">Chaperone</keyword>
<dbReference type="Pfam" id="PF13145">
    <property type="entry name" value="Rotamase_2"/>
    <property type="match status" value="1"/>
</dbReference>
<dbReference type="PANTHER" id="PTHR47529">
    <property type="entry name" value="PEPTIDYL-PROLYL CIS-TRANS ISOMERASE D"/>
    <property type="match status" value="1"/>
</dbReference>
<evidence type="ECO:0000313" key="10">
    <source>
        <dbReference type="Proteomes" id="UP001203880"/>
    </source>
</evidence>
<dbReference type="PANTHER" id="PTHR47529:SF1">
    <property type="entry name" value="PERIPLASMIC CHAPERONE PPID"/>
    <property type="match status" value="1"/>
</dbReference>
<evidence type="ECO:0000256" key="1">
    <source>
        <dbReference type="ARBA" id="ARBA00004401"/>
    </source>
</evidence>
<evidence type="ECO:0000256" key="4">
    <source>
        <dbReference type="ARBA" id="ARBA00022989"/>
    </source>
</evidence>
<sequence>MAAAAKKMSKTFVWILMGLLMVGLAGFGAVDMMGTARTVATVGDESVSIDDYYRELQREINALQQQTGQSLTMAQARELGLDQLALSRLVALAALDHEVAQMGVSIGDENLQQEIMEIPAFQGVNGGFDRDAYSFAVERAGLSESEFEDNLRKESARTLVQGALVSGVTMPETFAKTMADFVGARRSFTVATLGTDALEAEIAPPTEAQISEYYGANIEEFTLPQTKRLTYALLSPEAMLDQVEVEEVSIRRLYEAREAEFNQPERRLVERLVYSDDEEAKSALAQIEVGGATFEQLVEDRGLNLADIDLGDLSATELGDAADGIFAAEIGAVVGPLPSDLGPALYRINGTLEARNTPFEEVKSELRDELASAKARRLLDAEAEDLNDLLAGGATLEDLGGEAGMEVGQIDWTQESSDGVAAYDGFRAAAYEVKEGDFPEVDFLEDGSLFALRLDEVLEPRPEPLEQARARVIAAWQQAETEAALAEMAQGTADQLEGTGDFNATGLPVRVENGLTRTAFLDGTPADFMSQVFEMAPDELRVIPGPAQALIVRLDEVLPPEETDELAQMREALSAQMNQVLAQAIFDAYVRDAQTRSRPTVDQQALTAVHSSF</sequence>
<dbReference type="Gene3D" id="1.10.4030.10">
    <property type="entry name" value="Porin chaperone SurA, peptide-binding domain"/>
    <property type="match status" value="1"/>
</dbReference>
<keyword evidence="5" id="KW-0472">Membrane</keyword>